<keyword evidence="1" id="KW-0813">Transport</keyword>
<accession>A0A919PD44</accession>
<evidence type="ECO:0000313" key="10">
    <source>
        <dbReference type="EMBL" id="GIG42571.1"/>
    </source>
</evidence>
<evidence type="ECO:0000256" key="1">
    <source>
        <dbReference type="ARBA" id="ARBA00022448"/>
    </source>
</evidence>
<keyword evidence="3" id="KW-0762">Sugar transport</keyword>
<keyword evidence="6 10" id="KW-0067">ATP-binding</keyword>
<dbReference type="SMART" id="SM00382">
    <property type="entry name" value="AAA"/>
    <property type="match status" value="2"/>
</dbReference>
<dbReference type="PANTHER" id="PTHR43790">
    <property type="entry name" value="CARBOHYDRATE TRANSPORT ATP-BINDING PROTEIN MG119-RELATED"/>
    <property type="match status" value="1"/>
</dbReference>
<dbReference type="CDD" id="cd03216">
    <property type="entry name" value="ABC_Carb_Monos_I"/>
    <property type="match status" value="1"/>
</dbReference>
<dbReference type="AlphaFoldDB" id="A0A919PD44"/>
<evidence type="ECO:0000256" key="5">
    <source>
        <dbReference type="ARBA" id="ARBA00022741"/>
    </source>
</evidence>
<sequence>MDQSSDGETVLLPLVAPAPVVVAAGIGKQFGAVRALDGADLTVVPGEIVALAGENGSGKSTLARILAGAVRPDTGRLTVGGRPARFGSPRDALRAGIAMVTQELTCVPAMSVAENVVLPRFTRPAALARRRDAVAAATPHLRRVGLDLDPLTPFSALRQGDRELVEVAKAIATRPRVLILDEATTRLPNPERLFTIVTALADEGVATVFITHRLREIRRLAHRAVVLRDGRLVAELGRDELDDERISSAMVGRSLRDLYAKPKVRVGRPALVVSSLVNDRTPAPVDLTVHAGEVVGLAGLVGAGRSELLESIAGVRPREQGFVTVAGTEVESGSPRSAMRAGIGFVPEDRRAQGLHLDAGIADNLAIVWLSTFGRTDRHLRDLRANRAVNRFKIRCRDIEAPVSHLSGGNQQKVLLAKAVARHPRILLLDEPTRGVDVGAKHEIYTFIGELVTGGIGVLIASSDLLELIGLCDRVLVLHDGAVAGELPRSRATEERIALLSAGGKVT</sequence>
<evidence type="ECO:0000256" key="2">
    <source>
        <dbReference type="ARBA" id="ARBA00022475"/>
    </source>
</evidence>
<evidence type="ECO:0000256" key="7">
    <source>
        <dbReference type="ARBA" id="ARBA00022967"/>
    </source>
</evidence>
<keyword evidence="5" id="KW-0547">Nucleotide-binding</keyword>
<evidence type="ECO:0000256" key="8">
    <source>
        <dbReference type="ARBA" id="ARBA00023136"/>
    </source>
</evidence>
<evidence type="ECO:0000256" key="4">
    <source>
        <dbReference type="ARBA" id="ARBA00022737"/>
    </source>
</evidence>
<evidence type="ECO:0000259" key="9">
    <source>
        <dbReference type="PROSITE" id="PS50893"/>
    </source>
</evidence>
<reference evidence="10" key="1">
    <citation type="submission" date="2021-01" db="EMBL/GenBank/DDBJ databases">
        <title>Whole genome shotgun sequence of Dactylosporangium siamense NBRC 106093.</title>
        <authorList>
            <person name="Komaki H."/>
            <person name="Tamura T."/>
        </authorList>
    </citation>
    <scope>NUCLEOTIDE SEQUENCE</scope>
    <source>
        <strain evidence="10">NBRC 106093</strain>
    </source>
</reference>
<organism evidence="10 11">
    <name type="scientific">Dactylosporangium siamense</name>
    <dbReference type="NCBI Taxonomy" id="685454"/>
    <lineage>
        <taxon>Bacteria</taxon>
        <taxon>Bacillati</taxon>
        <taxon>Actinomycetota</taxon>
        <taxon>Actinomycetes</taxon>
        <taxon>Micromonosporales</taxon>
        <taxon>Micromonosporaceae</taxon>
        <taxon>Dactylosporangium</taxon>
    </lineage>
</organism>
<dbReference type="GO" id="GO:0016887">
    <property type="term" value="F:ATP hydrolysis activity"/>
    <property type="evidence" value="ECO:0007669"/>
    <property type="project" value="InterPro"/>
</dbReference>
<keyword evidence="8" id="KW-0472">Membrane</keyword>
<dbReference type="GO" id="GO:0005524">
    <property type="term" value="F:ATP binding"/>
    <property type="evidence" value="ECO:0007669"/>
    <property type="project" value="UniProtKB-KW"/>
</dbReference>
<dbReference type="EMBL" id="BONQ01000015">
    <property type="protein sequence ID" value="GIG42571.1"/>
    <property type="molecule type" value="Genomic_DNA"/>
</dbReference>
<keyword evidence="7" id="KW-1278">Translocase</keyword>
<dbReference type="Gene3D" id="3.40.50.300">
    <property type="entry name" value="P-loop containing nucleotide triphosphate hydrolases"/>
    <property type="match status" value="2"/>
</dbReference>
<feature type="domain" description="ABC transporter" evidence="9">
    <location>
        <begin position="266"/>
        <end position="505"/>
    </location>
</feature>
<dbReference type="Proteomes" id="UP000660611">
    <property type="component" value="Unassembled WGS sequence"/>
</dbReference>
<gene>
    <name evidence="10" type="ORF">Dsi01nite_006120</name>
</gene>
<dbReference type="InterPro" id="IPR003439">
    <property type="entry name" value="ABC_transporter-like_ATP-bd"/>
</dbReference>
<name>A0A919PD44_9ACTN</name>
<dbReference type="PROSITE" id="PS00211">
    <property type="entry name" value="ABC_TRANSPORTER_1"/>
    <property type="match status" value="1"/>
</dbReference>
<dbReference type="PROSITE" id="PS50893">
    <property type="entry name" value="ABC_TRANSPORTER_2"/>
    <property type="match status" value="2"/>
</dbReference>
<dbReference type="InterPro" id="IPR027417">
    <property type="entry name" value="P-loop_NTPase"/>
</dbReference>
<keyword evidence="2" id="KW-1003">Cell membrane</keyword>
<proteinExistence type="predicted"/>
<keyword evidence="11" id="KW-1185">Reference proteome</keyword>
<dbReference type="InterPro" id="IPR003593">
    <property type="entry name" value="AAA+_ATPase"/>
</dbReference>
<feature type="domain" description="ABC transporter" evidence="9">
    <location>
        <begin position="21"/>
        <end position="254"/>
    </location>
</feature>
<dbReference type="PANTHER" id="PTHR43790:SF3">
    <property type="entry name" value="D-ALLOSE IMPORT ATP-BINDING PROTEIN ALSA-RELATED"/>
    <property type="match status" value="1"/>
</dbReference>
<comment type="caution">
    <text evidence="10">The sequence shown here is derived from an EMBL/GenBank/DDBJ whole genome shotgun (WGS) entry which is preliminary data.</text>
</comment>
<evidence type="ECO:0000313" key="11">
    <source>
        <dbReference type="Proteomes" id="UP000660611"/>
    </source>
</evidence>
<keyword evidence="4" id="KW-0677">Repeat</keyword>
<dbReference type="Pfam" id="PF00005">
    <property type="entry name" value="ABC_tran"/>
    <property type="match status" value="2"/>
</dbReference>
<evidence type="ECO:0000256" key="3">
    <source>
        <dbReference type="ARBA" id="ARBA00022597"/>
    </source>
</evidence>
<dbReference type="CDD" id="cd03215">
    <property type="entry name" value="ABC_Carb_Monos_II"/>
    <property type="match status" value="1"/>
</dbReference>
<evidence type="ECO:0000256" key="6">
    <source>
        <dbReference type="ARBA" id="ARBA00022840"/>
    </source>
</evidence>
<dbReference type="SUPFAM" id="SSF52540">
    <property type="entry name" value="P-loop containing nucleoside triphosphate hydrolases"/>
    <property type="match status" value="2"/>
</dbReference>
<dbReference type="RefSeq" id="WP_203844460.1">
    <property type="nucleotide sequence ID" value="NZ_BAAAVW010000002.1"/>
</dbReference>
<dbReference type="InterPro" id="IPR017871">
    <property type="entry name" value="ABC_transporter-like_CS"/>
</dbReference>
<dbReference type="InterPro" id="IPR050107">
    <property type="entry name" value="ABC_carbohydrate_import_ATPase"/>
</dbReference>
<protein>
    <submittedName>
        <fullName evidence="10">ABC transporter ATP-binding protein</fullName>
    </submittedName>
</protein>